<evidence type="ECO:0000313" key="2">
    <source>
        <dbReference type="EMBL" id="PIO24754.1"/>
    </source>
</evidence>
<accession>A0A2G9RA75</accession>
<dbReference type="Gene3D" id="2.60.40.4100">
    <property type="entry name" value="Zona pellucida, ZP-C domain"/>
    <property type="match status" value="1"/>
</dbReference>
<proteinExistence type="predicted"/>
<dbReference type="InterPro" id="IPR055355">
    <property type="entry name" value="ZP-C"/>
</dbReference>
<evidence type="ECO:0000259" key="1">
    <source>
        <dbReference type="Pfam" id="PF00100"/>
    </source>
</evidence>
<organism evidence="2">
    <name type="scientific">Aquarana catesbeiana</name>
    <name type="common">American bullfrog</name>
    <name type="synonym">Rana catesbeiana</name>
    <dbReference type="NCBI Taxonomy" id="8400"/>
    <lineage>
        <taxon>Eukaryota</taxon>
        <taxon>Metazoa</taxon>
        <taxon>Chordata</taxon>
        <taxon>Craniata</taxon>
        <taxon>Vertebrata</taxon>
        <taxon>Euteleostomi</taxon>
        <taxon>Amphibia</taxon>
        <taxon>Batrachia</taxon>
        <taxon>Anura</taxon>
        <taxon>Neobatrachia</taxon>
        <taxon>Ranoidea</taxon>
        <taxon>Ranidae</taxon>
        <taxon>Aquarana</taxon>
    </lineage>
</organism>
<feature type="non-terminal residue" evidence="2">
    <location>
        <position position="1"/>
    </location>
</feature>
<dbReference type="EMBL" id="KV953918">
    <property type="protein sequence ID" value="PIO24754.1"/>
    <property type="molecule type" value="Genomic_DNA"/>
</dbReference>
<sequence>VNSSYLTYTNVVYLSSIVTSLTYSTNISCTYPKSMENVLWASTMRVSCPVLNDSTLHVEENGVSLQGRFSLNMTKFAGNYSKYSIDCQTILCNTTLGTCSPNCSQTDPAIVDSVMAITNLTSGALYSDEY</sequence>
<dbReference type="Pfam" id="PF00100">
    <property type="entry name" value="Zona_pellucida"/>
    <property type="match status" value="1"/>
</dbReference>
<gene>
    <name evidence="2" type="ORF">AB205_0149620</name>
</gene>
<feature type="domain" description="ZP-C" evidence="1">
    <location>
        <begin position="45"/>
        <end position="103"/>
    </location>
</feature>
<dbReference type="AlphaFoldDB" id="A0A2G9RA75"/>
<reference evidence="2" key="1">
    <citation type="submission" date="2017-08" db="EMBL/GenBank/DDBJ databases">
        <title>Assembly of the North American Bullfrog Genome.</title>
        <authorList>
            <person name="Warren R.L."/>
            <person name="Vandervalk B.P."/>
            <person name="Kucuk E."/>
            <person name="Birol I."/>
            <person name="Helbing C."/>
            <person name="Pandoh P."/>
            <person name="Behsaz B."/>
            <person name="Mohamadi H."/>
            <person name="Chu J."/>
            <person name="Jackman S."/>
            <person name="Hammond S.A."/>
            <person name="Veldhoen N."/>
            <person name="Kirk H."/>
            <person name="Zhao Y."/>
            <person name="Coope R."/>
            <person name="Pleasance S."/>
            <person name="Moore R."/>
            <person name="Holt R."/>
        </authorList>
    </citation>
    <scope>NUCLEOTIDE SEQUENCE</scope>
    <source>
        <strain evidence="2">Bruno</strain>
        <tissue evidence="2">Liver</tissue>
    </source>
</reference>
<dbReference type="InterPro" id="IPR042235">
    <property type="entry name" value="ZP-C_dom"/>
</dbReference>
<name>A0A2G9RA75_AQUCT</name>
<protein>
    <recommendedName>
        <fullName evidence="1">ZP-C domain-containing protein</fullName>
    </recommendedName>
</protein>